<comment type="cofactor">
    <cofactor evidence="3">
        <name>Mg(2+)</name>
        <dbReference type="ChEBI" id="CHEBI:18420"/>
    </cofactor>
    <text evidence="3">Binds 1 Mg(2+) ion.</text>
</comment>
<reference evidence="6" key="1">
    <citation type="submission" date="2017-05" db="EMBL/GenBank/DDBJ databases">
        <title>Physiological properties and genetic analysis related to exopolysaccharide production of fresh-water unicellular cyanobacterium Aphanothece sacrum, Suizenji Nori, that has been cultured as a food source in Japan.</title>
        <authorList>
            <person name="Kanesaki Y."/>
            <person name="Yoshikawa S."/>
            <person name="Ohki K."/>
        </authorList>
    </citation>
    <scope>NUCLEOTIDE SEQUENCE [LARGE SCALE GENOMIC DNA]</scope>
    <source>
        <strain evidence="6">FPU1</strain>
    </source>
</reference>
<keyword evidence="3" id="KW-0479">Metal-binding</keyword>
<keyword evidence="3" id="KW-0862">Zinc</keyword>
<feature type="binding site" evidence="3">
    <location>
        <position position="205"/>
    </location>
    <ligand>
        <name>Mg(2+)</name>
        <dbReference type="ChEBI" id="CHEBI:18420"/>
    </ligand>
</feature>
<comment type="similarity">
    <text evidence="4">Belongs to the alkaline phosphatase family.</text>
</comment>
<evidence type="ECO:0000256" key="2">
    <source>
        <dbReference type="PIRSR" id="PIRSR601952-1"/>
    </source>
</evidence>
<protein>
    <submittedName>
        <fullName evidence="5">Alkaline phosphatase</fullName>
    </submittedName>
</protein>
<gene>
    <name evidence="5" type="ORF">AsFPU1_4252</name>
</gene>
<feature type="binding site" evidence="3">
    <location>
        <position position="207"/>
    </location>
    <ligand>
        <name>Mg(2+)</name>
        <dbReference type="ChEBI" id="CHEBI:18420"/>
    </ligand>
</feature>
<dbReference type="PANTHER" id="PTHR11596:SF5">
    <property type="entry name" value="ALKALINE PHOSPHATASE"/>
    <property type="match status" value="1"/>
</dbReference>
<dbReference type="Proteomes" id="UP000287247">
    <property type="component" value="Unassembled WGS sequence"/>
</dbReference>
<dbReference type="InterPro" id="IPR001952">
    <property type="entry name" value="Alkaline_phosphatase"/>
</dbReference>
<feature type="binding site" evidence="3">
    <location>
        <position position="472"/>
    </location>
    <ligand>
        <name>Zn(2+)</name>
        <dbReference type="ChEBI" id="CHEBI:29105"/>
        <label>2</label>
    </ligand>
</feature>
<sequence length="607" mass="64658">MIGDGMGWEMARAAAIQKQINAGNTGNSLSDFYTSGKGSGLAFQELSNYVLSTTYGTTIAPPNGTFSTGRSALDGTIDLTGASPFLPGFVFNPTYNPGTTPTGGASNPNPYAVGNLVGYDPVRGGTTPWDAAYYGGSIPSGFDKEYIKLSYPDSANTATTLYTGVKSYNNAIGVDIYEKPLDSTLKMAAEAGKSTGLVTSVPIDHATPGAASANVNRRSKYDANFPALDNILQQQLRLYQPTVILGGGNPLSNPVPLQPDVEGVPRPQSDYTYITKENYDYLVANPVNNRYDYQFLQNGAGATNTLLTAAAALDPNNGDRLLGLYGAQGQNGNLPINSADGTYQNTGLDLFSLYSSAQAGNPRNITPGIPNPDTVRPLRPGETDAQFIARQLDENPRLKDLTQAALTVLEKDPDGFWLMIEGGDIDWAAHDNNLDNLIGAVSDFNDSVAYVTNWIANNGGWEENLLLVTADHDHYFTLNDNFPELLRTVGAHDLTYSNNTPASAGHFWGSTGSNPANANSLVKYNWGTHSNRPVPVYFQGNGSEVLLNSVGQGYDAYGQAVPGIAGLVDQSHIARTQIQALQTVPEPGTVTGLAVFGLFALGMKRKH</sequence>
<keyword evidence="1" id="KW-0597">Phosphoprotein</keyword>
<organism evidence="5 6">
    <name type="scientific">Aphanothece sacrum FPU1</name>
    <dbReference type="NCBI Taxonomy" id="1920663"/>
    <lineage>
        <taxon>Bacteria</taxon>
        <taxon>Bacillati</taxon>
        <taxon>Cyanobacteriota</taxon>
        <taxon>Cyanophyceae</taxon>
        <taxon>Oscillatoriophycideae</taxon>
        <taxon>Chroococcales</taxon>
        <taxon>Aphanothecaceae</taxon>
        <taxon>Aphanothece</taxon>
    </lineage>
</organism>
<dbReference type="PANTHER" id="PTHR11596">
    <property type="entry name" value="ALKALINE PHOSPHATASE"/>
    <property type="match status" value="1"/>
</dbReference>
<keyword evidence="3" id="KW-0460">Magnesium</keyword>
<keyword evidence="6" id="KW-1185">Reference proteome</keyword>
<dbReference type="PRINTS" id="PR00113">
    <property type="entry name" value="ALKPHPHTASE"/>
</dbReference>
<dbReference type="SMART" id="SM00098">
    <property type="entry name" value="alkPPc"/>
    <property type="match status" value="1"/>
</dbReference>
<dbReference type="InterPro" id="IPR017850">
    <property type="entry name" value="Alkaline_phosphatase_core_sf"/>
</dbReference>
<feature type="binding site" evidence="3">
    <location>
        <position position="426"/>
    </location>
    <ligand>
        <name>Zn(2+)</name>
        <dbReference type="ChEBI" id="CHEBI:29105"/>
        <label>2</label>
    </ligand>
</feature>
<proteinExistence type="inferred from homology"/>
<comment type="cofactor">
    <cofactor evidence="3">
        <name>Zn(2+)</name>
        <dbReference type="ChEBI" id="CHEBI:29105"/>
    </cofactor>
    <text evidence="3">Binds 2 Zn(2+) ions.</text>
</comment>
<evidence type="ECO:0000256" key="3">
    <source>
        <dbReference type="PIRSR" id="PIRSR601952-2"/>
    </source>
</evidence>
<dbReference type="GO" id="GO:0004035">
    <property type="term" value="F:alkaline phosphatase activity"/>
    <property type="evidence" value="ECO:0007669"/>
    <property type="project" value="TreeGrafter"/>
</dbReference>
<feature type="active site" description="Phosphoserine intermediate" evidence="2">
    <location>
        <position position="154"/>
    </location>
</feature>
<dbReference type="Gene3D" id="3.40.720.10">
    <property type="entry name" value="Alkaline Phosphatase, subunit A"/>
    <property type="match status" value="2"/>
</dbReference>
<evidence type="ECO:0000313" key="6">
    <source>
        <dbReference type="Proteomes" id="UP000287247"/>
    </source>
</evidence>
<evidence type="ECO:0000256" key="4">
    <source>
        <dbReference type="RuleBase" id="RU003946"/>
    </source>
</evidence>
<accession>A0A401INK3</accession>
<dbReference type="EMBL" id="BDQK01000017">
    <property type="protein sequence ID" value="GBF82818.1"/>
    <property type="molecule type" value="Genomic_DNA"/>
</dbReference>
<dbReference type="Pfam" id="PF00245">
    <property type="entry name" value="Alk_phosphatase"/>
    <property type="match status" value="2"/>
</dbReference>
<evidence type="ECO:0000313" key="5">
    <source>
        <dbReference type="EMBL" id="GBF82818.1"/>
    </source>
</evidence>
<feature type="binding site" evidence="3">
    <location>
        <position position="421"/>
    </location>
    <ligand>
        <name>Mg(2+)</name>
        <dbReference type="ChEBI" id="CHEBI:18420"/>
    </ligand>
</feature>
<feature type="binding site" evidence="3">
    <location>
        <position position="430"/>
    </location>
    <ligand>
        <name>Zn(2+)</name>
        <dbReference type="ChEBI" id="CHEBI:29105"/>
        <label>2</label>
    </ligand>
</feature>
<evidence type="ECO:0000256" key="1">
    <source>
        <dbReference type="ARBA" id="ARBA00022553"/>
    </source>
</evidence>
<comment type="caution">
    <text evidence="5">The sequence shown here is derived from an EMBL/GenBank/DDBJ whole genome shotgun (WGS) entry which is preliminary data.</text>
</comment>
<name>A0A401INK3_APHSA</name>
<dbReference type="AlphaFoldDB" id="A0A401INK3"/>
<dbReference type="SUPFAM" id="SSF53649">
    <property type="entry name" value="Alkaline phosphatase-like"/>
    <property type="match status" value="1"/>
</dbReference>
<dbReference type="GO" id="GO:0046872">
    <property type="term" value="F:metal ion binding"/>
    <property type="evidence" value="ECO:0007669"/>
    <property type="project" value="UniProtKB-KW"/>
</dbReference>
<feature type="binding site" evidence="3">
    <location>
        <position position="471"/>
    </location>
    <ligand>
        <name>Zn(2+)</name>
        <dbReference type="ChEBI" id="CHEBI:29105"/>
        <label>2</label>
    </ligand>
</feature>